<keyword evidence="2" id="KW-0698">rRNA processing</keyword>
<evidence type="ECO:0000256" key="2">
    <source>
        <dbReference type="ARBA" id="ARBA00022552"/>
    </source>
</evidence>
<accession>A0A5S9QTZ0</accession>
<evidence type="ECO:0000256" key="3">
    <source>
        <dbReference type="ARBA" id="ARBA00022603"/>
    </source>
</evidence>
<evidence type="ECO:0000256" key="4">
    <source>
        <dbReference type="ARBA" id="ARBA00022679"/>
    </source>
</evidence>
<dbReference type="PIRSF" id="PIRSF037565">
    <property type="entry name" value="RRNA_m2G_Mtase_RsmD_prd"/>
    <property type="match status" value="1"/>
</dbReference>
<dbReference type="GO" id="GO:0052916">
    <property type="term" value="F:23S rRNA (guanine(1835)-N(2))-methyltransferase activity"/>
    <property type="evidence" value="ECO:0007669"/>
    <property type="project" value="UniProtKB-EC"/>
</dbReference>
<dbReference type="GO" id="GO:0005737">
    <property type="term" value="C:cytoplasm"/>
    <property type="evidence" value="ECO:0007669"/>
    <property type="project" value="InterPro"/>
</dbReference>
<sequence length="376" mass="42317">MRRPFITALGEFDLAAPSATGRETQQAWNQADAYLVEKIREHDLTNKTVALINEGFGALATALTSHSIKTLSFHDSASYEHWHKRNTTQASTSDTEPQLSVYPLDHLQNEQADIYLIKLPKNIRLFERILSIIAQKPSPTVYVAAMQKHWPAAFYSVAEKYFEKMDVYPGQKKAKCMRLEIPKALPLFQHQWKIDAETDGISLINPIGVFSQQQLDIGSRLFLKHFPNLSEANHIIDLGCGNGVLGICALKRTPRLHVDFIDDSRIALDTCAANLAHNGAEGATTTLWHNDCLFGLELDRVDAILCNPPFHQQHQVSTQVADTMIRQSAKQLKKGGSLFLIGNRHLQYKQTLKRHFNQVIQHASDAKFIIFEAIAD</sequence>
<feature type="domain" description="Methyltransferase small" evidence="6">
    <location>
        <begin position="202"/>
        <end position="371"/>
    </location>
</feature>
<dbReference type="InterPro" id="IPR046977">
    <property type="entry name" value="RsmC/RlmG"/>
</dbReference>
<evidence type="ECO:0000259" key="6">
    <source>
        <dbReference type="Pfam" id="PF05175"/>
    </source>
</evidence>
<feature type="domain" description="RlmG N-terminal" evidence="7">
    <location>
        <begin position="11"/>
        <end position="178"/>
    </location>
</feature>
<evidence type="ECO:0000256" key="1">
    <source>
        <dbReference type="ARBA" id="ARBA00022490"/>
    </source>
</evidence>
<name>A0A5S9QTZ0_9GAMM</name>
<dbReference type="PANTHER" id="PTHR47816">
    <property type="entry name" value="RIBOSOMAL RNA SMALL SUBUNIT METHYLTRANSFERASE C"/>
    <property type="match status" value="1"/>
</dbReference>
<dbReference type="Proteomes" id="UP000434580">
    <property type="component" value="Unassembled WGS sequence"/>
</dbReference>
<dbReference type="Pfam" id="PF05175">
    <property type="entry name" value="MTS"/>
    <property type="match status" value="1"/>
</dbReference>
<dbReference type="InterPro" id="IPR029063">
    <property type="entry name" value="SAM-dependent_MTases_sf"/>
</dbReference>
<proteinExistence type="predicted"/>
<dbReference type="EC" id="2.1.1.174" evidence="8"/>
<evidence type="ECO:0000313" key="9">
    <source>
        <dbReference type="Proteomes" id="UP000434580"/>
    </source>
</evidence>
<dbReference type="EMBL" id="CACSII010000022">
    <property type="protein sequence ID" value="CAA0121795.1"/>
    <property type="molecule type" value="Genomic_DNA"/>
</dbReference>
<dbReference type="PROSITE" id="PS00092">
    <property type="entry name" value="N6_MTASE"/>
    <property type="match status" value="1"/>
</dbReference>
<keyword evidence="3 8" id="KW-0489">Methyltransferase</keyword>
<evidence type="ECO:0000256" key="5">
    <source>
        <dbReference type="ARBA" id="ARBA00022691"/>
    </source>
</evidence>
<dbReference type="InterPro" id="IPR007848">
    <property type="entry name" value="Small_mtfrase_dom"/>
</dbReference>
<dbReference type="AlphaFoldDB" id="A0A5S9QTZ0"/>
<dbReference type="InterPro" id="IPR058679">
    <property type="entry name" value="RlmG_N"/>
</dbReference>
<dbReference type="Pfam" id="PF26049">
    <property type="entry name" value="RLMG_N"/>
    <property type="match status" value="1"/>
</dbReference>
<keyword evidence="1" id="KW-0963">Cytoplasm</keyword>
<evidence type="ECO:0000313" key="8">
    <source>
        <dbReference type="EMBL" id="CAA0121795.1"/>
    </source>
</evidence>
<dbReference type="Gene3D" id="3.40.50.150">
    <property type="entry name" value="Vaccinia Virus protein VP39"/>
    <property type="match status" value="2"/>
</dbReference>
<protein>
    <submittedName>
        <fullName evidence="8">Ribosomal RNA large subunit methyltransferase G</fullName>
        <ecNumber evidence="8">2.1.1.174</ecNumber>
    </submittedName>
</protein>
<dbReference type="PANTHER" id="PTHR47816:SF5">
    <property type="entry name" value="RIBOSOMAL RNA LARGE SUBUNIT METHYLTRANSFERASE G"/>
    <property type="match status" value="1"/>
</dbReference>
<gene>
    <name evidence="8" type="primary">rlmG</name>
    <name evidence="8" type="ORF">DPBNPPHM_02756</name>
</gene>
<reference evidence="8 9" key="1">
    <citation type="submission" date="2019-11" db="EMBL/GenBank/DDBJ databases">
        <authorList>
            <person name="Holert J."/>
        </authorList>
    </citation>
    <scope>NUCLEOTIDE SEQUENCE [LARGE SCALE GENOMIC DNA]</scope>
    <source>
        <strain evidence="8">BC5_2</strain>
    </source>
</reference>
<organism evidence="8 9">
    <name type="scientific">BD1-7 clade bacterium</name>
    <dbReference type="NCBI Taxonomy" id="2029982"/>
    <lineage>
        <taxon>Bacteria</taxon>
        <taxon>Pseudomonadati</taxon>
        <taxon>Pseudomonadota</taxon>
        <taxon>Gammaproteobacteria</taxon>
        <taxon>Cellvibrionales</taxon>
        <taxon>Spongiibacteraceae</taxon>
        <taxon>BD1-7 clade</taxon>
    </lineage>
</organism>
<keyword evidence="4 8" id="KW-0808">Transferase</keyword>
<dbReference type="CDD" id="cd02440">
    <property type="entry name" value="AdoMet_MTases"/>
    <property type="match status" value="1"/>
</dbReference>
<dbReference type="SUPFAM" id="SSF53335">
    <property type="entry name" value="S-adenosyl-L-methionine-dependent methyltransferases"/>
    <property type="match status" value="1"/>
</dbReference>
<dbReference type="GO" id="GO:0003676">
    <property type="term" value="F:nucleic acid binding"/>
    <property type="evidence" value="ECO:0007669"/>
    <property type="project" value="InterPro"/>
</dbReference>
<dbReference type="InterPro" id="IPR017237">
    <property type="entry name" value="RLMG"/>
</dbReference>
<keyword evidence="5" id="KW-0949">S-adenosyl-L-methionine</keyword>
<dbReference type="InterPro" id="IPR002052">
    <property type="entry name" value="DNA_methylase_N6_adenine_CS"/>
</dbReference>
<evidence type="ECO:0000259" key="7">
    <source>
        <dbReference type="Pfam" id="PF26049"/>
    </source>
</evidence>
<dbReference type="OrthoDB" id="29650at2"/>